<name>A0A068VMH6_COFCA</name>
<dbReference type="EMBL" id="HG746735">
    <property type="protein sequence ID" value="CDP21906.1"/>
    <property type="molecule type" value="Genomic_DNA"/>
</dbReference>
<dbReference type="STRING" id="49390.A0A068VMH6"/>
<dbReference type="Gramene" id="CDP21906">
    <property type="protein sequence ID" value="CDP21906"/>
    <property type="gene ID" value="GSCOC_T00008460001"/>
</dbReference>
<dbReference type="AlphaFoldDB" id="A0A068VMH6"/>
<evidence type="ECO:0000313" key="2">
    <source>
        <dbReference type="Proteomes" id="UP000295252"/>
    </source>
</evidence>
<accession>A0A068VMH6</accession>
<sequence>MVGLKFNFRICFYAEVQSSLDAFAQILKNEGARSLFKEAGANILLILKNEGSRVGFLSSRFQRLGNEKISHLREASTYPTNQRFQNSW</sequence>
<gene>
    <name evidence="1" type="ORF">GSCOC_T00008460001</name>
</gene>
<dbReference type="PhylomeDB" id="A0A068VMH6"/>
<reference evidence="2" key="1">
    <citation type="journal article" date="2014" name="Science">
        <title>The coffee genome provides insight into the convergent evolution of caffeine biosynthesis.</title>
        <authorList>
            <person name="Denoeud F."/>
            <person name="Carretero-Paulet L."/>
            <person name="Dereeper A."/>
            <person name="Droc G."/>
            <person name="Guyot R."/>
            <person name="Pietrella M."/>
            <person name="Zheng C."/>
            <person name="Alberti A."/>
            <person name="Anthony F."/>
            <person name="Aprea G."/>
            <person name="Aury J.M."/>
            <person name="Bento P."/>
            <person name="Bernard M."/>
            <person name="Bocs S."/>
            <person name="Campa C."/>
            <person name="Cenci A."/>
            <person name="Combes M.C."/>
            <person name="Crouzillat D."/>
            <person name="Da Silva C."/>
            <person name="Daddiego L."/>
            <person name="De Bellis F."/>
            <person name="Dussert S."/>
            <person name="Garsmeur O."/>
            <person name="Gayraud T."/>
            <person name="Guignon V."/>
            <person name="Jahn K."/>
            <person name="Jamilloux V."/>
            <person name="Joet T."/>
            <person name="Labadie K."/>
            <person name="Lan T."/>
            <person name="Leclercq J."/>
            <person name="Lepelley M."/>
            <person name="Leroy T."/>
            <person name="Li L.T."/>
            <person name="Librado P."/>
            <person name="Lopez L."/>
            <person name="Munoz A."/>
            <person name="Noel B."/>
            <person name="Pallavicini A."/>
            <person name="Perrotta G."/>
            <person name="Poncet V."/>
            <person name="Pot D."/>
            <person name="Priyono X."/>
            <person name="Rigoreau M."/>
            <person name="Rouard M."/>
            <person name="Rozas J."/>
            <person name="Tranchant-Dubreuil C."/>
            <person name="VanBuren R."/>
            <person name="Zhang Q."/>
            <person name="Andrade A.C."/>
            <person name="Argout X."/>
            <person name="Bertrand B."/>
            <person name="de Kochko A."/>
            <person name="Graziosi G."/>
            <person name="Henry R.J."/>
            <person name="Jayarama X."/>
            <person name="Ming R."/>
            <person name="Nagai C."/>
            <person name="Rounsley S."/>
            <person name="Sankoff D."/>
            <person name="Giuliano G."/>
            <person name="Albert V.A."/>
            <person name="Wincker P."/>
            <person name="Lashermes P."/>
        </authorList>
    </citation>
    <scope>NUCLEOTIDE SEQUENCE [LARGE SCALE GENOMIC DNA]</scope>
    <source>
        <strain evidence="2">cv. DH200-94</strain>
    </source>
</reference>
<evidence type="ECO:0000313" key="1">
    <source>
        <dbReference type="EMBL" id="CDP21906.1"/>
    </source>
</evidence>
<proteinExistence type="predicted"/>
<dbReference type="InParanoid" id="A0A068VMH6"/>
<keyword evidence="2" id="KW-1185">Reference proteome</keyword>
<organism evidence="1 2">
    <name type="scientific">Coffea canephora</name>
    <name type="common">Robusta coffee</name>
    <dbReference type="NCBI Taxonomy" id="49390"/>
    <lineage>
        <taxon>Eukaryota</taxon>
        <taxon>Viridiplantae</taxon>
        <taxon>Streptophyta</taxon>
        <taxon>Embryophyta</taxon>
        <taxon>Tracheophyta</taxon>
        <taxon>Spermatophyta</taxon>
        <taxon>Magnoliopsida</taxon>
        <taxon>eudicotyledons</taxon>
        <taxon>Gunneridae</taxon>
        <taxon>Pentapetalae</taxon>
        <taxon>asterids</taxon>
        <taxon>lamiids</taxon>
        <taxon>Gentianales</taxon>
        <taxon>Rubiaceae</taxon>
        <taxon>Ixoroideae</taxon>
        <taxon>Gardenieae complex</taxon>
        <taxon>Bertiereae - Coffeeae clade</taxon>
        <taxon>Coffeeae</taxon>
        <taxon>Coffea</taxon>
    </lineage>
</organism>
<protein>
    <submittedName>
        <fullName evidence="1">DH200=94 genomic scaffold, scaffold_7651</fullName>
    </submittedName>
</protein>
<dbReference type="Proteomes" id="UP000295252">
    <property type="component" value="Unassembled WGS sequence"/>
</dbReference>